<reference evidence="1 2" key="1">
    <citation type="submission" date="2024-09" db="EMBL/GenBank/DDBJ databases">
        <authorList>
            <person name="Sun Q."/>
            <person name="Mori K."/>
        </authorList>
    </citation>
    <scope>NUCLEOTIDE SEQUENCE [LARGE SCALE GENOMIC DNA]</scope>
    <source>
        <strain evidence="1 2">CCM 7650</strain>
    </source>
</reference>
<proteinExistence type="predicted"/>
<evidence type="ECO:0000313" key="1">
    <source>
        <dbReference type="EMBL" id="MFC0262403.1"/>
    </source>
</evidence>
<dbReference type="SUPFAM" id="SSF53335">
    <property type="entry name" value="S-adenosyl-L-methionine-dependent methyltransferases"/>
    <property type="match status" value="1"/>
</dbReference>
<name>A0ABV6FRA6_9BACT</name>
<gene>
    <name evidence="1" type="ORF">ACFFIP_06880</name>
</gene>
<keyword evidence="1" id="KW-0808">Transferase</keyword>
<accession>A0ABV6FRA6</accession>
<dbReference type="EMBL" id="JBHLWI010000015">
    <property type="protein sequence ID" value="MFC0262403.1"/>
    <property type="molecule type" value="Genomic_DNA"/>
</dbReference>
<organism evidence="1 2">
    <name type="scientific">Fontibacter flavus</name>
    <dbReference type="NCBI Taxonomy" id="654838"/>
    <lineage>
        <taxon>Bacteria</taxon>
        <taxon>Pseudomonadati</taxon>
        <taxon>Bacteroidota</taxon>
        <taxon>Cytophagia</taxon>
        <taxon>Cytophagales</taxon>
        <taxon>Cyclobacteriaceae</taxon>
        <taxon>Fontibacter</taxon>
    </lineage>
</organism>
<dbReference type="GO" id="GO:0008168">
    <property type="term" value="F:methyltransferase activity"/>
    <property type="evidence" value="ECO:0007669"/>
    <property type="project" value="UniProtKB-KW"/>
</dbReference>
<dbReference type="GO" id="GO:0032259">
    <property type="term" value="P:methylation"/>
    <property type="evidence" value="ECO:0007669"/>
    <property type="project" value="UniProtKB-KW"/>
</dbReference>
<dbReference type="CDD" id="cd02440">
    <property type="entry name" value="AdoMet_MTases"/>
    <property type="match status" value="1"/>
</dbReference>
<dbReference type="Gene3D" id="3.40.50.150">
    <property type="entry name" value="Vaccinia Virus protein VP39"/>
    <property type="match status" value="1"/>
</dbReference>
<comment type="caution">
    <text evidence="1">The sequence shown here is derived from an EMBL/GenBank/DDBJ whole genome shotgun (WGS) entry which is preliminary data.</text>
</comment>
<dbReference type="Proteomes" id="UP001589797">
    <property type="component" value="Unassembled WGS sequence"/>
</dbReference>
<keyword evidence="1" id="KW-0489">Methyltransferase</keyword>
<dbReference type="RefSeq" id="WP_382386845.1">
    <property type="nucleotide sequence ID" value="NZ_JBHLWI010000015.1"/>
</dbReference>
<dbReference type="InterPro" id="IPR029063">
    <property type="entry name" value="SAM-dependent_MTases_sf"/>
</dbReference>
<sequence length="233" mass="26803">MMSNVKYVHTEVMHNLTSPQIIVPYVMDLVNPKSVLDVGCGIGTWLHAFKENGIDDIFGIDGDYVDKNLLSKYISTDQFKSFDLEKPFDLGRKFDLLINLEVAEHLKESSAKTFVESLCKHADVVLFSAAIPKQGGQNHLNEQWPSYWQNLFAQQGYVFLDIMRPLIWENDAVEFWYKQNMFVVVKSEHPLAQQHTPSATALVHPDLFHAARLQLENKLSFKKIKNKLLSFFK</sequence>
<evidence type="ECO:0000313" key="2">
    <source>
        <dbReference type="Proteomes" id="UP001589797"/>
    </source>
</evidence>
<protein>
    <submittedName>
        <fullName evidence="1">Methyltransferase domain-containing protein</fullName>
    </submittedName>
</protein>
<dbReference type="Pfam" id="PF13489">
    <property type="entry name" value="Methyltransf_23"/>
    <property type="match status" value="1"/>
</dbReference>
<keyword evidence="2" id="KW-1185">Reference proteome</keyword>